<evidence type="ECO:0000313" key="3">
    <source>
        <dbReference type="Proteomes" id="UP001432027"/>
    </source>
</evidence>
<proteinExistence type="predicted"/>
<feature type="non-terminal residue" evidence="2">
    <location>
        <position position="108"/>
    </location>
</feature>
<gene>
    <name evidence="2" type="ORF">PENTCL1PPCAC_11382</name>
</gene>
<dbReference type="EMBL" id="BTSX01000003">
    <property type="protein sequence ID" value="GMS89207.1"/>
    <property type="molecule type" value="Genomic_DNA"/>
</dbReference>
<evidence type="ECO:0000256" key="1">
    <source>
        <dbReference type="SAM" id="MobiDB-lite"/>
    </source>
</evidence>
<evidence type="ECO:0000313" key="2">
    <source>
        <dbReference type="EMBL" id="GMS89207.1"/>
    </source>
</evidence>
<sequence>LLFILYGLNLRGFVIRRNQLNMRPSLEGGGPLSPLWLMPLLLACLALLPTTLNQELVTSPHHLSTFADDLSVQNLMVELRKQRGRRALNKRNSEEPSFDSPESEGGVV</sequence>
<feature type="non-terminal residue" evidence="2">
    <location>
        <position position="1"/>
    </location>
</feature>
<comment type="caution">
    <text evidence="2">The sequence shown here is derived from an EMBL/GenBank/DDBJ whole genome shotgun (WGS) entry which is preliminary data.</text>
</comment>
<dbReference type="AlphaFoldDB" id="A0AAV5T3V3"/>
<keyword evidence="3" id="KW-1185">Reference proteome</keyword>
<protein>
    <submittedName>
        <fullName evidence="2">Uncharacterized protein</fullName>
    </submittedName>
</protein>
<organism evidence="2 3">
    <name type="scientific">Pristionchus entomophagus</name>
    <dbReference type="NCBI Taxonomy" id="358040"/>
    <lineage>
        <taxon>Eukaryota</taxon>
        <taxon>Metazoa</taxon>
        <taxon>Ecdysozoa</taxon>
        <taxon>Nematoda</taxon>
        <taxon>Chromadorea</taxon>
        <taxon>Rhabditida</taxon>
        <taxon>Rhabditina</taxon>
        <taxon>Diplogasteromorpha</taxon>
        <taxon>Diplogasteroidea</taxon>
        <taxon>Neodiplogasteridae</taxon>
        <taxon>Pristionchus</taxon>
    </lineage>
</organism>
<accession>A0AAV5T3V3</accession>
<reference evidence="2" key="1">
    <citation type="submission" date="2023-10" db="EMBL/GenBank/DDBJ databases">
        <title>Genome assembly of Pristionchus species.</title>
        <authorList>
            <person name="Yoshida K."/>
            <person name="Sommer R.J."/>
        </authorList>
    </citation>
    <scope>NUCLEOTIDE SEQUENCE</scope>
    <source>
        <strain evidence="2">RS0144</strain>
    </source>
</reference>
<name>A0AAV5T3V3_9BILA</name>
<feature type="compositionally biased region" description="Low complexity" evidence="1">
    <location>
        <begin position="98"/>
        <end position="108"/>
    </location>
</feature>
<feature type="region of interest" description="Disordered" evidence="1">
    <location>
        <begin position="85"/>
        <end position="108"/>
    </location>
</feature>
<dbReference type="Proteomes" id="UP001432027">
    <property type="component" value="Unassembled WGS sequence"/>
</dbReference>